<dbReference type="InParanoid" id="A0A409WPL3"/>
<dbReference type="SUPFAM" id="SSF55298">
    <property type="entry name" value="YjgF-like"/>
    <property type="match status" value="1"/>
</dbReference>
<evidence type="ECO:0000313" key="1">
    <source>
        <dbReference type="EMBL" id="PPQ80448.1"/>
    </source>
</evidence>
<protein>
    <recommendedName>
        <fullName evidence="3">YjgF-like protein</fullName>
    </recommendedName>
</protein>
<sequence length="132" mass="14324">MSSTITQRHQTTNPYEAKFGYSRAVRKGPFAFVSGTTAIDTSTGKVLYPKSAYEQTMKIFSEIVMAIEALGGTKQDVVRLRMFVGENKDSEGVSKALKEVFGSVAPAATMVFGLGFVNSDMRVEIEADAVIL</sequence>
<dbReference type="CDD" id="cd06154">
    <property type="entry name" value="YjgF_YER057c_UK114_like_6"/>
    <property type="match status" value="1"/>
</dbReference>
<dbReference type="InterPro" id="IPR035959">
    <property type="entry name" value="RutC-like_sf"/>
</dbReference>
<organism evidence="1 2">
    <name type="scientific">Psilocybe cyanescens</name>
    <dbReference type="NCBI Taxonomy" id="93625"/>
    <lineage>
        <taxon>Eukaryota</taxon>
        <taxon>Fungi</taxon>
        <taxon>Dikarya</taxon>
        <taxon>Basidiomycota</taxon>
        <taxon>Agaricomycotina</taxon>
        <taxon>Agaricomycetes</taxon>
        <taxon>Agaricomycetidae</taxon>
        <taxon>Agaricales</taxon>
        <taxon>Agaricineae</taxon>
        <taxon>Strophariaceae</taxon>
        <taxon>Psilocybe</taxon>
    </lineage>
</organism>
<proteinExistence type="predicted"/>
<evidence type="ECO:0000313" key="2">
    <source>
        <dbReference type="Proteomes" id="UP000283269"/>
    </source>
</evidence>
<reference evidence="1 2" key="1">
    <citation type="journal article" date="2018" name="Evol. Lett.">
        <title>Horizontal gene cluster transfer increased hallucinogenic mushroom diversity.</title>
        <authorList>
            <person name="Reynolds H.T."/>
            <person name="Vijayakumar V."/>
            <person name="Gluck-Thaler E."/>
            <person name="Korotkin H.B."/>
            <person name="Matheny P.B."/>
            <person name="Slot J.C."/>
        </authorList>
    </citation>
    <scope>NUCLEOTIDE SEQUENCE [LARGE SCALE GENOMIC DNA]</scope>
    <source>
        <strain evidence="1 2">2631</strain>
    </source>
</reference>
<dbReference type="STRING" id="93625.A0A409WPL3"/>
<keyword evidence="2" id="KW-1185">Reference proteome</keyword>
<dbReference type="Pfam" id="PF01042">
    <property type="entry name" value="Ribonuc_L-PSP"/>
    <property type="match status" value="1"/>
</dbReference>
<comment type="caution">
    <text evidence="1">The sequence shown here is derived from an EMBL/GenBank/DDBJ whole genome shotgun (WGS) entry which is preliminary data.</text>
</comment>
<dbReference type="AlphaFoldDB" id="A0A409WPL3"/>
<dbReference type="PANTHER" id="PTHR43857">
    <property type="entry name" value="BLR7761 PROTEIN"/>
    <property type="match status" value="1"/>
</dbReference>
<dbReference type="PANTHER" id="PTHR43857:SF1">
    <property type="entry name" value="YJGH FAMILY PROTEIN"/>
    <property type="match status" value="1"/>
</dbReference>
<dbReference type="OrthoDB" id="686384at2759"/>
<evidence type="ECO:0008006" key="3">
    <source>
        <dbReference type="Google" id="ProtNLM"/>
    </source>
</evidence>
<dbReference type="Proteomes" id="UP000283269">
    <property type="component" value="Unassembled WGS sequence"/>
</dbReference>
<name>A0A409WPL3_PSICY</name>
<accession>A0A409WPL3</accession>
<dbReference type="Gene3D" id="3.30.1330.40">
    <property type="entry name" value="RutC-like"/>
    <property type="match status" value="1"/>
</dbReference>
<gene>
    <name evidence="1" type="ORF">CVT25_001775</name>
</gene>
<dbReference type="InterPro" id="IPR006175">
    <property type="entry name" value="YjgF/YER057c/UK114"/>
</dbReference>
<dbReference type="EMBL" id="NHYD01003329">
    <property type="protein sequence ID" value="PPQ80448.1"/>
    <property type="molecule type" value="Genomic_DNA"/>
</dbReference>